<feature type="region of interest" description="Disordered" evidence="1">
    <location>
        <begin position="61"/>
        <end position="81"/>
    </location>
</feature>
<protein>
    <submittedName>
        <fullName evidence="2">Uncharacterized protein</fullName>
    </submittedName>
</protein>
<gene>
    <name evidence="2" type="ORF">HID58_041325</name>
</gene>
<keyword evidence="3" id="KW-1185">Reference proteome</keyword>
<comment type="caution">
    <text evidence="2">The sequence shown here is derived from an EMBL/GenBank/DDBJ whole genome shotgun (WGS) entry which is preliminary data.</text>
</comment>
<accession>A0ABQ8BBI6</accession>
<dbReference type="EMBL" id="JAGKQM010000011">
    <property type="protein sequence ID" value="KAH0901822.1"/>
    <property type="molecule type" value="Genomic_DNA"/>
</dbReference>
<evidence type="ECO:0000313" key="3">
    <source>
        <dbReference type="Proteomes" id="UP000824890"/>
    </source>
</evidence>
<name>A0ABQ8BBI6_BRANA</name>
<dbReference type="Proteomes" id="UP000824890">
    <property type="component" value="Unassembled WGS sequence"/>
</dbReference>
<proteinExistence type="predicted"/>
<evidence type="ECO:0000313" key="2">
    <source>
        <dbReference type="EMBL" id="KAH0901822.1"/>
    </source>
</evidence>
<evidence type="ECO:0000256" key="1">
    <source>
        <dbReference type="SAM" id="MobiDB-lite"/>
    </source>
</evidence>
<sequence length="160" mass="17855">MSESWRIVTSDVGFHTPSTRTTKIVSLVSSGPVKTAPQDDKTMQELKQTLDHKSEEVPLAIGRGCGDRDFSSEEENDQNRTVFPESRGNFFLEKRYDSLHRGEIPVNPTGISENLAQNPDATDCWISFFSKYLGLVRKLLGLTGSIPQLDQAQVKVDINL</sequence>
<reference evidence="2 3" key="1">
    <citation type="submission" date="2021-05" db="EMBL/GenBank/DDBJ databases">
        <title>Genome Assembly of Synthetic Allotetraploid Brassica napus Reveals Homoeologous Exchanges between Subgenomes.</title>
        <authorList>
            <person name="Davis J.T."/>
        </authorList>
    </citation>
    <scope>NUCLEOTIDE SEQUENCE [LARGE SCALE GENOMIC DNA]</scope>
    <source>
        <strain evidence="3">cv. Da-Ae</strain>
        <tissue evidence="2">Seedling</tissue>
    </source>
</reference>
<organism evidence="2 3">
    <name type="scientific">Brassica napus</name>
    <name type="common">Rape</name>
    <dbReference type="NCBI Taxonomy" id="3708"/>
    <lineage>
        <taxon>Eukaryota</taxon>
        <taxon>Viridiplantae</taxon>
        <taxon>Streptophyta</taxon>
        <taxon>Embryophyta</taxon>
        <taxon>Tracheophyta</taxon>
        <taxon>Spermatophyta</taxon>
        <taxon>Magnoliopsida</taxon>
        <taxon>eudicotyledons</taxon>
        <taxon>Gunneridae</taxon>
        <taxon>Pentapetalae</taxon>
        <taxon>rosids</taxon>
        <taxon>malvids</taxon>
        <taxon>Brassicales</taxon>
        <taxon>Brassicaceae</taxon>
        <taxon>Brassiceae</taxon>
        <taxon>Brassica</taxon>
    </lineage>
</organism>